<proteinExistence type="predicted"/>
<dbReference type="Pfam" id="PF00248">
    <property type="entry name" value="Aldo_ket_red"/>
    <property type="match status" value="1"/>
</dbReference>
<dbReference type="CDD" id="cd19094">
    <property type="entry name" value="AKR_Tas-like"/>
    <property type="match status" value="1"/>
</dbReference>
<dbReference type="InterPro" id="IPR036812">
    <property type="entry name" value="NAD(P)_OxRdtase_dom_sf"/>
</dbReference>
<evidence type="ECO:0000313" key="4">
    <source>
        <dbReference type="EMBL" id="KKN15137.1"/>
    </source>
</evidence>
<accession>A0A0F9NT10</accession>
<dbReference type="NCBIfam" id="NF007912">
    <property type="entry name" value="PRK10625.1"/>
    <property type="match status" value="1"/>
</dbReference>
<gene>
    <name evidence="4" type="ORF">LCGC14_0989020</name>
</gene>
<dbReference type="InterPro" id="IPR050523">
    <property type="entry name" value="AKR_Detox_Biosynth"/>
</dbReference>
<name>A0A0F9NT10_9ZZZZ</name>
<keyword evidence="1" id="KW-0521">NADP</keyword>
<evidence type="ECO:0000256" key="1">
    <source>
        <dbReference type="ARBA" id="ARBA00022857"/>
    </source>
</evidence>
<keyword evidence="2" id="KW-0560">Oxidoreductase</keyword>
<comment type="caution">
    <text evidence="4">The sequence shown here is derived from an EMBL/GenBank/DDBJ whole genome shotgun (WGS) entry which is preliminary data.</text>
</comment>
<dbReference type="PANTHER" id="PTHR43364">
    <property type="entry name" value="NADH-SPECIFIC METHYLGLYOXAL REDUCTASE-RELATED"/>
    <property type="match status" value="1"/>
</dbReference>
<dbReference type="SUPFAM" id="SSF51430">
    <property type="entry name" value="NAD(P)-linked oxidoreductase"/>
    <property type="match status" value="1"/>
</dbReference>
<dbReference type="GO" id="GO:0016491">
    <property type="term" value="F:oxidoreductase activity"/>
    <property type="evidence" value="ECO:0007669"/>
    <property type="project" value="UniProtKB-KW"/>
</dbReference>
<protein>
    <recommendedName>
        <fullName evidence="3">NADP-dependent oxidoreductase domain-containing protein</fullName>
    </recommendedName>
</protein>
<dbReference type="InterPro" id="IPR023210">
    <property type="entry name" value="NADP_OxRdtase_dom"/>
</dbReference>
<evidence type="ECO:0000259" key="3">
    <source>
        <dbReference type="Pfam" id="PF00248"/>
    </source>
</evidence>
<evidence type="ECO:0000256" key="2">
    <source>
        <dbReference type="ARBA" id="ARBA00023002"/>
    </source>
</evidence>
<dbReference type="FunFam" id="3.20.20.100:FF:000005">
    <property type="entry name" value="NADP(H)-dependent aldo-keto reductase"/>
    <property type="match status" value="1"/>
</dbReference>
<dbReference type="PANTHER" id="PTHR43364:SF4">
    <property type="entry name" value="NAD(P)-LINKED OXIDOREDUCTASE SUPERFAMILY PROTEIN"/>
    <property type="match status" value="1"/>
</dbReference>
<reference evidence="4" key="1">
    <citation type="journal article" date="2015" name="Nature">
        <title>Complex archaea that bridge the gap between prokaryotes and eukaryotes.</title>
        <authorList>
            <person name="Spang A."/>
            <person name="Saw J.H."/>
            <person name="Jorgensen S.L."/>
            <person name="Zaremba-Niedzwiedzka K."/>
            <person name="Martijn J."/>
            <person name="Lind A.E."/>
            <person name="van Eijk R."/>
            <person name="Schleper C."/>
            <person name="Guy L."/>
            <person name="Ettema T.J."/>
        </authorList>
    </citation>
    <scope>NUCLEOTIDE SEQUENCE</scope>
</reference>
<sequence>MNYNKLGNTDISVSEICLGTMTFGQQNSEHEGHEQLDFALANGVNFIDTAELYSIPPKAETYGVTEQIIGSWLTQRQKRDDIVLATKIAGPGGEWVNHIRGGNTRYTNDFIAQSLNDSLRRLRTDYVDLYQLHWPERNTNYFGRLGFEIHSEEENLTSMVDTLTALETQVKAGKIRHIGLSNETPWGMMQFITTAKAMNLPLCVSVQNPFSLLNRTYEVGCAEISHREQVGLLAYSPLGFGVLSGKYLNEQPDNARLTLWPHYSRYSSINAVEATTAYVNLAKEFNLDPAQMALAFVSSRPFVTANIIGATSLTQLESNINSQNITLSSEVMEKINAIHTRYSNPAP</sequence>
<dbReference type="Gene3D" id="3.20.20.100">
    <property type="entry name" value="NADP-dependent oxidoreductase domain"/>
    <property type="match status" value="1"/>
</dbReference>
<dbReference type="EMBL" id="LAZR01003741">
    <property type="protein sequence ID" value="KKN15137.1"/>
    <property type="molecule type" value="Genomic_DNA"/>
</dbReference>
<organism evidence="4">
    <name type="scientific">marine sediment metagenome</name>
    <dbReference type="NCBI Taxonomy" id="412755"/>
    <lineage>
        <taxon>unclassified sequences</taxon>
        <taxon>metagenomes</taxon>
        <taxon>ecological metagenomes</taxon>
    </lineage>
</organism>
<dbReference type="AlphaFoldDB" id="A0A0F9NT10"/>
<feature type="domain" description="NADP-dependent oxidoreductase" evidence="3">
    <location>
        <begin position="15"/>
        <end position="338"/>
    </location>
</feature>